<dbReference type="PANTHER" id="PTHR17583:SF0">
    <property type="entry name" value="PHOSPHOINOSITIDE 3-KINASE REGULATORY SUBUNIT 4"/>
    <property type="match status" value="1"/>
</dbReference>
<evidence type="ECO:0000259" key="12">
    <source>
        <dbReference type="PROSITE" id="PS50011"/>
    </source>
</evidence>
<dbReference type="InterPro" id="IPR000719">
    <property type="entry name" value="Prot_kinase_dom"/>
</dbReference>
<name>A0A167PT48_CALVF</name>
<evidence type="ECO:0000256" key="7">
    <source>
        <dbReference type="ARBA" id="ARBA00022777"/>
    </source>
</evidence>
<feature type="compositionally biased region" description="Polar residues" evidence="11">
    <location>
        <begin position="952"/>
        <end position="962"/>
    </location>
</feature>
<dbReference type="PROSITE" id="PS50082">
    <property type="entry name" value="WD_REPEATS_2"/>
    <property type="match status" value="1"/>
</dbReference>
<dbReference type="GO" id="GO:0034271">
    <property type="term" value="C:phosphatidylinositol 3-kinase complex, class III, type I"/>
    <property type="evidence" value="ECO:0007669"/>
    <property type="project" value="TreeGrafter"/>
</dbReference>
<keyword evidence="7" id="KW-0418">Kinase</keyword>
<dbReference type="Gene3D" id="1.25.10.10">
    <property type="entry name" value="Leucine-rich Repeat Variant"/>
    <property type="match status" value="2"/>
</dbReference>
<evidence type="ECO:0000256" key="1">
    <source>
        <dbReference type="ARBA" id="ARBA00012513"/>
    </source>
</evidence>
<dbReference type="Proteomes" id="UP000076738">
    <property type="component" value="Unassembled WGS sequence"/>
</dbReference>
<dbReference type="Pfam" id="PF22956">
    <property type="entry name" value="VPS15-like_hel"/>
    <property type="match status" value="1"/>
</dbReference>
<dbReference type="InterPro" id="IPR015943">
    <property type="entry name" value="WD40/YVTN_repeat-like_dom_sf"/>
</dbReference>
<dbReference type="GO" id="GO:0016236">
    <property type="term" value="P:macroautophagy"/>
    <property type="evidence" value="ECO:0007669"/>
    <property type="project" value="InterPro"/>
</dbReference>
<feature type="repeat" description="WD" evidence="10">
    <location>
        <begin position="1144"/>
        <end position="1176"/>
    </location>
</feature>
<dbReference type="InterPro" id="IPR021133">
    <property type="entry name" value="HEAT_type_2"/>
</dbReference>
<keyword evidence="5" id="KW-0677">Repeat</keyword>
<keyword evidence="6" id="KW-0547">Nucleotide-binding</keyword>
<feature type="compositionally biased region" description="Basic and acidic residues" evidence="11">
    <location>
        <begin position="330"/>
        <end position="344"/>
    </location>
</feature>
<dbReference type="InterPro" id="IPR001680">
    <property type="entry name" value="WD40_rpt"/>
</dbReference>
<evidence type="ECO:0000256" key="8">
    <source>
        <dbReference type="ARBA" id="ARBA00022840"/>
    </source>
</evidence>
<dbReference type="GO" id="GO:0005524">
    <property type="term" value="F:ATP binding"/>
    <property type="evidence" value="ECO:0007669"/>
    <property type="project" value="UniProtKB-KW"/>
</dbReference>
<dbReference type="InterPro" id="IPR036322">
    <property type="entry name" value="WD40_repeat_dom_sf"/>
</dbReference>
<keyword evidence="4" id="KW-0808">Transferase</keyword>
<feature type="region of interest" description="Disordered" evidence="11">
    <location>
        <begin position="1445"/>
        <end position="1475"/>
    </location>
</feature>
<keyword evidence="14" id="KW-1185">Reference proteome</keyword>
<keyword evidence="2" id="KW-0723">Serine/threonine-protein kinase</keyword>
<dbReference type="Pfam" id="PF00069">
    <property type="entry name" value="Pkinase"/>
    <property type="match status" value="1"/>
</dbReference>
<dbReference type="CDD" id="cd13980">
    <property type="entry name" value="STKc_Vps15"/>
    <property type="match status" value="1"/>
</dbReference>
<evidence type="ECO:0000313" key="13">
    <source>
        <dbReference type="EMBL" id="KZO99098.1"/>
    </source>
</evidence>
<gene>
    <name evidence="13" type="ORF">CALVIDRAFT_477725</name>
</gene>
<dbReference type="Pfam" id="PF00400">
    <property type="entry name" value="WD40"/>
    <property type="match status" value="2"/>
</dbReference>
<feature type="region of interest" description="Disordered" evidence="11">
    <location>
        <begin position="1408"/>
        <end position="1430"/>
    </location>
</feature>
<dbReference type="GO" id="GO:0071561">
    <property type="term" value="C:nucleus-vacuole junction"/>
    <property type="evidence" value="ECO:0007669"/>
    <property type="project" value="TreeGrafter"/>
</dbReference>
<evidence type="ECO:0000256" key="11">
    <source>
        <dbReference type="SAM" id="MobiDB-lite"/>
    </source>
</evidence>
<evidence type="ECO:0000256" key="9">
    <source>
        <dbReference type="PROSITE-ProRule" id="PRU00103"/>
    </source>
</evidence>
<evidence type="ECO:0000256" key="6">
    <source>
        <dbReference type="ARBA" id="ARBA00022741"/>
    </source>
</evidence>
<dbReference type="SUPFAM" id="SSF50978">
    <property type="entry name" value="WD40 repeat-like"/>
    <property type="match status" value="1"/>
</dbReference>
<dbReference type="PROSITE" id="PS50011">
    <property type="entry name" value="PROTEIN_KINASE_DOM"/>
    <property type="match status" value="1"/>
</dbReference>
<dbReference type="GO" id="GO:0006623">
    <property type="term" value="P:protein targeting to vacuole"/>
    <property type="evidence" value="ECO:0007669"/>
    <property type="project" value="TreeGrafter"/>
</dbReference>
<keyword evidence="8" id="KW-0067">ATP-binding</keyword>
<dbReference type="PROSITE" id="PS50077">
    <property type="entry name" value="HEAT_REPEAT"/>
    <property type="match status" value="1"/>
</dbReference>
<accession>A0A167PT48</accession>
<keyword evidence="3 10" id="KW-0853">WD repeat</keyword>
<feature type="compositionally biased region" description="Polar residues" evidence="11">
    <location>
        <begin position="994"/>
        <end position="1003"/>
    </location>
</feature>
<feature type="region of interest" description="Disordered" evidence="11">
    <location>
        <begin position="1047"/>
        <end position="1069"/>
    </location>
</feature>
<feature type="compositionally biased region" description="Low complexity" evidence="11">
    <location>
        <begin position="897"/>
        <end position="906"/>
    </location>
</feature>
<feature type="repeat" description="HEAT" evidence="9">
    <location>
        <begin position="462"/>
        <end position="499"/>
    </location>
</feature>
<dbReference type="InterPro" id="IPR045162">
    <property type="entry name" value="Vps15-like"/>
</dbReference>
<evidence type="ECO:0000256" key="3">
    <source>
        <dbReference type="ARBA" id="ARBA00022574"/>
    </source>
</evidence>
<dbReference type="SUPFAM" id="SSF48371">
    <property type="entry name" value="ARM repeat"/>
    <property type="match status" value="1"/>
</dbReference>
<dbReference type="EC" id="2.7.11.1" evidence="1"/>
<organism evidence="13 14">
    <name type="scientific">Calocera viscosa (strain TUFC12733)</name>
    <dbReference type="NCBI Taxonomy" id="1330018"/>
    <lineage>
        <taxon>Eukaryota</taxon>
        <taxon>Fungi</taxon>
        <taxon>Dikarya</taxon>
        <taxon>Basidiomycota</taxon>
        <taxon>Agaricomycotina</taxon>
        <taxon>Dacrymycetes</taxon>
        <taxon>Dacrymycetales</taxon>
        <taxon>Dacrymycetaceae</taxon>
        <taxon>Calocera</taxon>
    </lineage>
</organism>
<dbReference type="Gene3D" id="1.10.510.10">
    <property type="entry name" value="Transferase(Phosphotransferase) domain 1"/>
    <property type="match status" value="1"/>
</dbReference>
<dbReference type="InterPro" id="IPR055231">
    <property type="entry name" value="2AA_helical"/>
</dbReference>
<dbReference type="FunFam" id="1.10.510.10:FF:000497">
    <property type="entry name" value="Phosphoinositide 3-kinase regulatory subunit"/>
    <property type="match status" value="1"/>
</dbReference>
<dbReference type="InterPro" id="IPR011989">
    <property type="entry name" value="ARM-like"/>
</dbReference>
<dbReference type="STRING" id="1330018.A0A167PT48"/>
<proteinExistence type="predicted"/>
<dbReference type="GO" id="GO:0005770">
    <property type="term" value="C:late endosome"/>
    <property type="evidence" value="ECO:0007669"/>
    <property type="project" value="TreeGrafter"/>
</dbReference>
<dbReference type="SMART" id="SM00320">
    <property type="entry name" value="WD40"/>
    <property type="match status" value="4"/>
</dbReference>
<dbReference type="SUPFAM" id="SSF56112">
    <property type="entry name" value="Protein kinase-like (PK-like)"/>
    <property type="match status" value="1"/>
</dbReference>
<dbReference type="SMART" id="SM00220">
    <property type="entry name" value="S_TKc"/>
    <property type="match status" value="1"/>
</dbReference>
<feature type="region of interest" description="Disordered" evidence="11">
    <location>
        <begin position="984"/>
        <end position="1003"/>
    </location>
</feature>
<protein>
    <recommendedName>
        <fullName evidence="1">non-specific serine/threonine protein kinase</fullName>
        <ecNumber evidence="1">2.7.11.1</ecNumber>
    </recommendedName>
</protein>
<dbReference type="EMBL" id="KV417273">
    <property type="protein sequence ID" value="KZO99098.1"/>
    <property type="molecule type" value="Genomic_DNA"/>
</dbReference>
<dbReference type="InterPro" id="IPR011009">
    <property type="entry name" value="Kinase-like_dom_sf"/>
</dbReference>
<dbReference type="InterPro" id="IPR016024">
    <property type="entry name" value="ARM-type_fold"/>
</dbReference>
<evidence type="ECO:0000313" key="14">
    <source>
        <dbReference type="Proteomes" id="UP000076738"/>
    </source>
</evidence>
<feature type="domain" description="Protein kinase" evidence="12">
    <location>
        <begin position="28"/>
        <end position="304"/>
    </location>
</feature>
<dbReference type="PROSITE" id="PS50294">
    <property type="entry name" value="WD_REPEATS_REGION"/>
    <property type="match status" value="1"/>
</dbReference>
<dbReference type="GO" id="GO:0045324">
    <property type="term" value="P:late endosome to vacuole transport"/>
    <property type="evidence" value="ECO:0007669"/>
    <property type="project" value="InterPro"/>
</dbReference>
<dbReference type="PANTHER" id="PTHR17583">
    <property type="entry name" value="PHOSPHOINOSITIDE 3-KINASE REGULATORY SUBUNIT 4"/>
    <property type="match status" value="1"/>
</dbReference>
<dbReference type="OrthoDB" id="242910at2759"/>
<evidence type="ECO:0000256" key="10">
    <source>
        <dbReference type="PROSITE-ProRule" id="PRU00221"/>
    </source>
</evidence>
<dbReference type="PROSITE" id="PS00108">
    <property type="entry name" value="PROTEIN_KINASE_ST"/>
    <property type="match status" value="1"/>
</dbReference>
<evidence type="ECO:0000256" key="5">
    <source>
        <dbReference type="ARBA" id="ARBA00022737"/>
    </source>
</evidence>
<dbReference type="GO" id="GO:0034272">
    <property type="term" value="C:phosphatidylinositol 3-kinase complex, class III, type II"/>
    <property type="evidence" value="ECO:0007669"/>
    <property type="project" value="TreeGrafter"/>
</dbReference>
<dbReference type="Gene3D" id="2.130.10.10">
    <property type="entry name" value="YVTN repeat-like/Quinoprotein amine dehydrogenase"/>
    <property type="match status" value="2"/>
</dbReference>
<dbReference type="GO" id="GO:0004674">
    <property type="term" value="F:protein serine/threonine kinase activity"/>
    <property type="evidence" value="ECO:0007669"/>
    <property type="project" value="UniProtKB-KW"/>
</dbReference>
<evidence type="ECO:0000256" key="4">
    <source>
        <dbReference type="ARBA" id="ARBA00022679"/>
    </source>
</evidence>
<sequence length="1642" mass="181224">MGNQLSTTVASRPGGALDSYVTELGGGLVYEKSMSSARFLKTVKAKHRNGPVVVKIFVKPDLGINLRTFHRRLKAERETLADLPNVYSYQTFAETERAGYLIRQWVGSNLYDRISTRPFLSTIEKKWIAFQILSGMRDARIRNIPHGDLKSENIVVTSWNWVLITDFSSQFKPVHLPEDDPSDFSFYFDTSGRRTCYIAPERFTIGKTKERESKVTEAMDVFSAGCVLAEMFLDGRQIFSLSQLFKYKAGDLTLDGHLGEIADEGVRALIKRMMSLNPFLRPTFDEALADARDTVFPDSFYTFFHHYISSLNEPVSSPFYAPSVSDETEASGRPDQKDQKLPSDADRRIDRLWEEWESVEPYLGDGEATIMELRNGGEAPERTSYSKTQNVFPVVVQIPDIQLDFARPGRQAATANGPALIILSIICANIRNCARASSKVRALDLLLALTPQLTDEAKLDRMVPYVVDMLHDDSALVRAGAVRTLMQILMTVQRVTPSNAEIFPEYIFPNVTELARDPDVSVRCMYAQCIVVLAETGVRYLEMDQAMKTQAPLRLEENEDDEDSAQDRTYDAGLQDIQTIIQEELIMLLVDSSSAVKRAVLQNIAPLCVFFGRQKTNDVLLSHMITFLNDRDWMLRYAFFDCIVGLAVCVGARSLEEYILPLMIQALSDTEEAVVARVLSSLTSLSDLGLFTKMRLWELMSATIGFLYHPNVWIKQGAAAFLASSARHLPAIDVWSILYPSLRPLLRSDVAEIDEVSLLSAVKTPLSRTIFDAAIIWATKRDRSLFWKAASSRDAKSRADTGKDSLRRVTASASRSLMPRSDEDENQITKLQQLGMTSSDETKILALGDYILKLAAASGGYMTRARIESDVLELLQGIDVQLQQLGVRPTTVFLNGSRSSESTSRPESSRRLGSDVGLHSSMRSSLRIPMSPAATNSPGSPIGGLRMKELMSASSTSLNFTSPPARLERRGSNASAQSALTNELVRSPKPELALSSSPAGSNFSSDANAIRRMQRMPGHGDSFKAPPAIGHSRTTAVGHLEAPIQLRAEDELPPSGRSSPILQSRPESRMRYQTPTLTGAWGTQDASIGSIIEHLYHDNFRDSIPELGPRIPNVPIRRRSTARTSFPPHESSNRRTDVTLVAHLTSHTGAVNGIAVAPDHVFFVTCSNDRTVQIWDTSRLANNVTSKPRHIYTGHHARVTCICMLENTHCFASAGDDGSLHIVRVHVGVGGSQPKYGRAQLIREHSLETQGEYITCLTHYNADSTSNLVYATTLGNIVVLDVRTMKTVLQMVNPTQYGPISALCIDRRRAWLVAGTLGGVLTLWDLRFGLRLRSWNVASADMLGVSSTAVHQCVLHPAKGRDKWVIVAVESHPTRTNEGAPLRSVTLEVWDVDKASLVEMFIHTQEAPSAEADSKSIPSLGSKGNEAEKNPASAIADFVASREANGTKGHLRMPSDSTRSPKASPRANNAALPGDLSPSCPDVRAILVGTDFGGFAALAQQSAGVVEEEGIRRERRSQLYPSKVREAKGFIITGCEDRKVRYWDLGRVSRSFLISGTNVDGEKPMFSASEQGTYTEAWGSRLGSIGRGRLERHSIIGQHQHQLLRAHQDCITALACIDSPFRGGVISADRAGVIKIFKVDFN</sequence>
<dbReference type="InterPro" id="IPR008271">
    <property type="entry name" value="Ser/Thr_kinase_AS"/>
</dbReference>
<feature type="region of interest" description="Disordered" evidence="11">
    <location>
        <begin position="894"/>
        <end position="977"/>
    </location>
</feature>
<feature type="region of interest" description="Disordered" evidence="11">
    <location>
        <begin position="322"/>
        <end position="344"/>
    </location>
</feature>
<evidence type="ECO:0000256" key="2">
    <source>
        <dbReference type="ARBA" id="ARBA00022527"/>
    </source>
</evidence>
<reference evidence="13 14" key="1">
    <citation type="journal article" date="2016" name="Mol. Biol. Evol.">
        <title>Comparative Genomics of Early-Diverging Mushroom-Forming Fungi Provides Insights into the Origins of Lignocellulose Decay Capabilities.</title>
        <authorList>
            <person name="Nagy L.G."/>
            <person name="Riley R."/>
            <person name="Tritt A."/>
            <person name="Adam C."/>
            <person name="Daum C."/>
            <person name="Floudas D."/>
            <person name="Sun H."/>
            <person name="Yadav J.S."/>
            <person name="Pangilinan J."/>
            <person name="Larsson K.H."/>
            <person name="Matsuura K."/>
            <person name="Barry K."/>
            <person name="Labutti K."/>
            <person name="Kuo R."/>
            <person name="Ohm R.A."/>
            <person name="Bhattacharya S.S."/>
            <person name="Shirouzu T."/>
            <person name="Yoshinaga Y."/>
            <person name="Martin F.M."/>
            <person name="Grigoriev I.V."/>
            <person name="Hibbett D.S."/>
        </authorList>
    </citation>
    <scope>NUCLEOTIDE SEQUENCE [LARGE SCALE GENOMIC DNA]</scope>
    <source>
        <strain evidence="13 14">TUFC12733</strain>
    </source>
</reference>